<gene>
    <name evidence="2" type="ORF">DERF_014536</name>
</gene>
<keyword evidence="1" id="KW-1133">Transmembrane helix</keyword>
<evidence type="ECO:0000256" key="1">
    <source>
        <dbReference type="SAM" id="Phobius"/>
    </source>
</evidence>
<name>A0A922HN38_DERFA</name>
<accession>A0A922HN38</accession>
<keyword evidence="1" id="KW-0472">Membrane</keyword>
<reference evidence="2" key="1">
    <citation type="submission" date="2013-05" db="EMBL/GenBank/DDBJ databases">
        <authorList>
            <person name="Yim A.K.Y."/>
            <person name="Chan T.F."/>
            <person name="Ji K.M."/>
            <person name="Liu X.Y."/>
            <person name="Zhou J.W."/>
            <person name="Li R.Q."/>
            <person name="Yang K.Y."/>
            <person name="Li J."/>
            <person name="Li M."/>
            <person name="Law P.T.W."/>
            <person name="Wu Y.L."/>
            <person name="Cai Z.L."/>
            <person name="Qin H."/>
            <person name="Bao Y."/>
            <person name="Leung R.K.K."/>
            <person name="Ng P.K.S."/>
            <person name="Zou J."/>
            <person name="Zhong X.J."/>
            <person name="Ran P.X."/>
            <person name="Zhong N.S."/>
            <person name="Liu Z.G."/>
            <person name="Tsui S.K.W."/>
        </authorList>
    </citation>
    <scope>NUCLEOTIDE SEQUENCE</scope>
    <source>
        <strain evidence="2">Derf</strain>
        <tissue evidence="2">Whole organism</tissue>
    </source>
</reference>
<organism evidence="2 3">
    <name type="scientific">Dermatophagoides farinae</name>
    <name type="common">American house dust mite</name>
    <dbReference type="NCBI Taxonomy" id="6954"/>
    <lineage>
        <taxon>Eukaryota</taxon>
        <taxon>Metazoa</taxon>
        <taxon>Ecdysozoa</taxon>
        <taxon>Arthropoda</taxon>
        <taxon>Chelicerata</taxon>
        <taxon>Arachnida</taxon>
        <taxon>Acari</taxon>
        <taxon>Acariformes</taxon>
        <taxon>Sarcoptiformes</taxon>
        <taxon>Astigmata</taxon>
        <taxon>Psoroptidia</taxon>
        <taxon>Analgoidea</taxon>
        <taxon>Pyroglyphidae</taxon>
        <taxon>Dermatophagoidinae</taxon>
        <taxon>Dermatophagoides</taxon>
    </lineage>
</organism>
<keyword evidence="1" id="KW-0812">Transmembrane</keyword>
<evidence type="ECO:0000313" key="3">
    <source>
        <dbReference type="Proteomes" id="UP000790347"/>
    </source>
</evidence>
<sequence>MAVTTNANSRSSSESSMSDYDLSKMQKMHRRLQTIFMAHTIVGCIVYSVEFNYWVCNKIELNDYTILLCLSNKQ</sequence>
<dbReference type="EMBL" id="ASGP02000008">
    <property type="protein sequence ID" value="KAH9493808.1"/>
    <property type="molecule type" value="Genomic_DNA"/>
</dbReference>
<reference evidence="2" key="2">
    <citation type="journal article" date="2022" name="Res Sq">
        <title>Comparative Genomics Reveals Insights into the Divergent Evolution of Astigmatic Mites and Household Pest Adaptations.</title>
        <authorList>
            <person name="Xiong Q."/>
            <person name="Wan A.T.-Y."/>
            <person name="Liu X.-Y."/>
            <person name="Fung C.S.-H."/>
            <person name="Xiao X."/>
            <person name="Malainual N."/>
            <person name="Hou J."/>
            <person name="Wang L."/>
            <person name="Wang M."/>
            <person name="Yang K."/>
            <person name="Cui Y."/>
            <person name="Leung E."/>
            <person name="Nong W."/>
            <person name="Shin S.-K."/>
            <person name="Au S."/>
            <person name="Jeong K.Y."/>
            <person name="Chew F.T."/>
            <person name="Hui J."/>
            <person name="Leung T.F."/>
            <person name="Tungtrongchitr A."/>
            <person name="Zhong N."/>
            <person name="Liu Z."/>
            <person name="Tsui S."/>
        </authorList>
    </citation>
    <scope>NUCLEOTIDE SEQUENCE</scope>
    <source>
        <strain evidence="2">Derf</strain>
        <tissue evidence="2">Whole organism</tissue>
    </source>
</reference>
<protein>
    <submittedName>
        <fullName evidence="2">Uncharacterized protein</fullName>
    </submittedName>
</protein>
<keyword evidence="3" id="KW-1185">Reference proteome</keyword>
<proteinExistence type="predicted"/>
<comment type="caution">
    <text evidence="2">The sequence shown here is derived from an EMBL/GenBank/DDBJ whole genome shotgun (WGS) entry which is preliminary data.</text>
</comment>
<dbReference type="Proteomes" id="UP000790347">
    <property type="component" value="Unassembled WGS sequence"/>
</dbReference>
<dbReference type="AlphaFoldDB" id="A0A922HN38"/>
<evidence type="ECO:0000313" key="2">
    <source>
        <dbReference type="EMBL" id="KAH9493808.1"/>
    </source>
</evidence>
<feature type="transmembrane region" description="Helical" evidence="1">
    <location>
        <begin position="34"/>
        <end position="55"/>
    </location>
</feature>